<keyword evidence="4" id="KW-0949">S-adenosyl-L-methionine</keyword>
<name>A0A6S6XUY8_9PROT</name>
<evidence type="ECO:0000256" key="3">
    <source>
        <dbReference type="ARBA" id="ARBA00022526"/>
    </source>
</evidence>
<keyword evidence="5" id="KW-0479">Metal-binding</keyword>
<gene>
    <name evidence="9" type="ORF">DENOEST_0808</name>
</gene>
<dbReference type="OrthoDB" id="9778883at2"/>
<evidence type="ECO:0000256" key="6">
    <source>
        <dbReference type="ARBA" id="ARBA00023004"/>
    </source>
</evidence>
<dbReference type="InterPro" id="IPR034457">
    <property type="entry name" value="Organic_radical-activating"/>
</dbReference>
<dbReference type="InterPro" id="IPR013785">
    <property type="entry name" value="Aldolase_TIM"/>
</dbReference>
<dbReference type="GO" id="GO:0003824">
    <property type="term" value="F:catalytic activity"/>
    <property type="evidence" value="ECO:0007669"/>
    <property type="project" value="InterPro"/>
</dbReference>
<accession>A0A6S6XUY8</accession>
<evidence type="ECO:0000256" key="4">
    <source>
        <dbReference type="ARBA" id="ARBA00022691"/>
    </source>
</evidence>
<evidence type="ECO:0000256" key="7">
    <source>
        <dbReference type="ARBA" id="ARBA00023014"/>
    </source>
</evidence>
<dbReference type="EMBL" id="LR778301">
    <property type="protein sequence ID" value="CAB1367973.1"/>
    <property type="molecule type" value="Genomic_DNA"/>
</dbReference>
<keyword evidence="3" id="KW-0313">Glucose metabolism</keyword>
<dbReference type="CDD" id="cd01335">
    <property type="entry name" value="Radical_SAM"/>
    <property type="match status" value="1"/>
</dbReference>
<evidence type="ECO:0000259" key="8">
    <source>
        <dbReference type="PROSITE" id="PS51918"/>
    </source>
</evidence>
<dbReference type="GO" id="GO:0006006">
    <property type="term" value="P:glucose metabolic process"/>
    <property type="evidence" value="ECO:0007669"/>
    <property type="project" value="UniProtKB-KW"/>
</dbReference>
<dbReference type="Proteomes" id="UP000515733">
    <property type="component" value="Chromosome"/>
</dbReference>
<proteinExistence type="predicted"/>
<evidence type="ECO:0000313" key="9">
    <source>
        <dbReference type="EMBL" id="CAB1367973.1"/>
    </source>
</evidence>
<organism evidence="9 10">
    <name type="scientific">Denitratisoma oestradiolicum</name>
    <dbReference type="NCBI Taxonomy" id="311182"/>
    <lineage>
        <taxon>Bacteria</taxon>
        <taxon>Pseudomonadati</taxon>
        <taxon>Pseudomonadota</taxon>
        <taxon>Betaproteobacteria</taxon>
        <taxon>Nitrosomonadales</taxon>
        <taxon>Sterolibacteriaceae</taxon>
        <taxon>Denitratisoma</taxon>
    </lineage>
</organism>
<evidence type="ECO:0000313" key="10">
    <source>
        <dbReference type="Proteomes" id="UP000515733"/>
    </source>
</evidence>
<dbReference type="GO" id="GO:0046872">
    <property type="term" value="F:metal ion binding"/>
    <property type="evidence" value="ECO:0007669"/>
    <property type="project" value="UniProtKB-KW"/>
</dbReference>
<dbReference type="SFLD" id="SFLDG01101">
    <property type="entry name" value="Uncharacterised_Radical_SAM_Su"/>
    <property type="match status" value="1"/>
</dbReference>
<dbReference type="Gene3D" id="3.20.20.70">
    <property type="entry name" value="Aldolase class I"/>
    <property type="match status" value="1"/>
</dbReference>
<dbReference type="NCBIfam" id="TIGR04337">
    <property type="entry name" value="AmmeMemoSam_rS"/>
    <property type="match status" value="1"/>
</dbReference>
<dbReference type="AlphaFoldDB" id="A0A6S6XUY8"/>
<dbReference type="SUPFAM" id="SSF102114">
    <property type="entry name" value="Radical SAM enzymes"/>
    <property type="match status" value="1"/>
</dbReference>
<dbReference type="PROSITE" id="PS51918">
    <property type="entry name" value="RADICAL_SAM"/>
    <property type="match status" value="1"/>
</dbReference>
<evidence type="ECO:0000256" key="2">
    <source>
        <dbReference type="ARBA" id="ARBA00022485"/>
    </source>
</evidence>
<evidence type="ECO:0000256" key="5">
    <source>
        <dbReference type="ARBA" id="ARBA00022723"/>
    </source>
</evidence>
<dbReference type="GO" id="GO:0051539">
    <property type="term" value="F:4 iron, 4 sulfur cluster binding"/>
    <property type="evidence" value="ECO:0007669"/>
    <property type="project" value="UniProtKB-KW"/>
</dbReference>
<keyword evidence="2" id="KW-0004">4Fe-4S</keyword>
<dbReference type="PANTHER" id="PTHR30352">
    <property type="entry name" value="PYRUVATE FORMATE-LYASE-ACTIVATING ENZYME"/>
    <property type="match status" value="1"/>
</dbReference>
<keyword evidence="3" id="KW-0119">Carbohydrate metabolism</keyword>
<dbReference type="InterPro" id="IPR058240">
    <property type="entry name" value="rSAM_sf"/>
</dbReference>
<sequence length="403" mass="44152">MERDRTLPPAPSPGEGVTSHLPRPAEEVGRGCPESPPAGGIGNSYPARWWHKLEDGRIQCDLCPRDCKLHEGQRGACFVRAMSGGQMVLTTYGRSSGFCIDPVEKKPLNHFYPGSSILSFGTAGCNLACKFCQNWDISKSREMDTLMDDATPAAIARAAARYGAKSVAFTYNDPVIFAEYAMDTADACHDLGIKTVAVTAGYMHPEPARAFYAKMDAANVDLKAFTDDFYVKLCGAHLQPVLDTLSYIAHETDCWLEITTLLIPGRNDSDEELAALSQWVAKELGPDVPLHFSAFHPDWKMTDLPPTPPATLRQARRIAREAGLRYVYTGNVHDTEGDATHCPACGAAVIRRDWYEILGYDLTDEGRCQRCGSAIAGRFGPLGTPFGSRRIPVRLHGMDPTRP</sequence>
<keyword evidence="7" id="KW-0411">Iron-sulfur</keyword>
<evidence type="ECO:0000256" key="1">
    <source>
        <dbReference type="ARBA" id="ARBA00001966"/>
    </source>
</evidence>
<dbReference type="SFLD" id="SFLDS00029">
    <property type="entry name" value="Radical_SAM"/>
    <property type="match status" value="1"/>
</dbReference>
<protein>
    <recommendedName>
        <fullName evidence="8">Radical SAM core domain-containing protein</fullName>
    </recommendedName>
</protein>
<dbReference type="PANTHER" id="PTHR30352:SF5">
    <property type="entry name" value="PYRUVATE FORMATE-LYASE 1-ACTIVATING ENZYME"/>
    <property type="match status" value="1"/>
</dbReference>
<keyword evidence="10" id="KW-1185">Reference proteome</keyword>
<feature type="domain" description="Radical SAM core" evidence="8">
    <location>
        <begin position="110"/>
        <end position="325"/>
    </location>
</feature>
<dbReference type="Pfam" id="PF04055">
    <property type="entry name" value="Radical_SAM"/>
    <property type="match status" value="1"/>
</dbReference>
<keyword evidence="6" id="KW-0408">Iron</keyword>
<comment type="cofactor">
    <cofactor evidence="1">
        <name>[4Fe-4S] cluster</name>
        <dbReference type="ChEBI" id="CHEBI:49883"/>
    </cofactor>
</comment>
<dbReference type="InterPro" id="IPR027596">
    <property type="entry name" value="AmmeMemoSam_rS"/>
</dbReference>
<dbReference type="KEGG" id="doe:DENOEST_0808"/>
<reference evidence="9 10" key="1">
    <citation type="submission" date="2020-03" db="EMBL/GenBank/DDBJ databases">
        <authorList>
            <consortium name="Genoscope - CEA"/>
            <person name="William W."/>
        </authorList>
    </citation>
    <scope>NUCLEOTIDE SEQUENCE [LARGE SCALE GENOMIC DNA]</scope>
    <source>
        <strain evidence="10">DSM 16959</strain>
    </source>
</reference>
<dbReference type="InterPro" id="IPR007197">
    <property type="entry name" value="rSAM"/>
</dbReference>